<feature type="coiled-coil region" evidence="1">
    <location>
        <begin position="92"/>
        <end position="119"/>
    </location>
</feature>
<sequence length="120" mass="13613">MKPLFKTLALSVVFAATVSGSVSAEECGPQPIAKPTLPSGTNATPEQMRAARDSVISYSNNVDEWLTCMDRRIAKLSPFMTKEQRERWQEDSADIHNQRRDLQVQLNEAIREYRNSQRDS</sequence>
<protein>
    <submittedName>
        <fullName evidence="4">Uncharacterized protein</fullName>
    </submittedName>
</protein>
<keyword evidence="5" id="KW-1185">Reference proteome</keyword>
<evidence type="ECO:0000256" key="2">
    <source>
        <dbReference type="SAM" id="MobiDB-lite"/>
    </source>
</evidence>
<feature type="signal peptide" evidence="3">
    <location>
        <begin position="1"/>
        <end position="24"/>
    </location>
</feature>
<feature type="region of interest" description="Disordered" evidence="2">
    <location>
        <begin position="24"/>
        <end position="48"/>
    </location>
</feature>
<reference evidence="4" key="1">
    <citation type="journal article" date="2014" name="Int. J. Syst. Evol. Microbiol.">
        <title>Complete genome sequence of Corynebacterium casei LMG S-19264T (=DSM 44701T), isolated from a smear-ripened cheese.</title>
        <authorList>
            <consortium name="US DOE Joint Genome Institute (JGI-PGF)"/>
            <person name="Walter F."/>
            <person name="Albersmeier A."/>
            <person name="Kalinowski J."/>
            <person name="Ruckert C."/>
        </authorList>
    </citation>
    <scope>NUCLEOTIDE SEQUENCE</scope>
    <source>
        <strain evidence="4">KCTC 42590</strain>
    </source>
</reference>
<evidence type="ECO:0000313" key="5">
    <source>
        <dbReference type="Proteomes" id="UP000630923"/>
    </source>
</evidence>
<dbReference type="AlphaFoldDB" id="A0A919AMZ1"/>
<proteinExistence type="predicted"/>
<accession>A0A919AMZ1</accession>
<feature type="chain" id="PRO_5037318126" evidence="3">
    <location>
        <begin position="25"/>
        <end position="120"/>
    </location>
</feature>
<evidence type="ECO:0000256" key="3">
    <source>
        <dbReference type="SAM" id="SignalP"/>
    </source>
</evidence>
<evidence type="ECO:0000313" key="4">
    <source>
        <dbReference type="EMBL" id="GHF16982.1"/>
    </source>
</evidence>
<comment type="caution">
    <text evidence="4">The sequence shown here is derived from an EMBL/GenBank/DDBJ whole genome shotgun (WGS) entry which is preliminary data.</text>
</comment>
<reference evidence="4" key="2">
    <citation type="submission" date="2020-09" db="EMBL/GenBank/DDBJ databases">
        <authorList>
            <person name="Sun Q."/>
            <person name="Kim S."/>
        </authorList>
    </citation>
    <scope>NUCLEOTIDE SEQUENCE</scope>
    <source>
        <strain evidence="4">KCTC 42590</strain>
    </source>
</reference>
<name>A0A919AMZ1_9PROT</name>
<keyword evidence="3" id="KW-0732">Signal</keyword>
<dbReference type="EMBL" id="BNCI01000001">
    <property type="protein sequence ID" value="GHF16982.1"/>
    <property type="molecule type" value="Genomic_DNA"/>
</dbReference>
<organism evidence="4 5">
    <name type="scientific">Kordiimonas sediminis</name>
    <dbReference type="NCBI Taxonomy" id="1735581"/>
    <lineage>
        <taxon>Bacteria</taxon>
        <taxon>Pseudomonadati</taxon>
        <taxon>Pseudomonadota</taxon>
        <taxon>Alphaproteobacteria</taxon>
        <taxon>Kordiimonadales</taxon>
        <taxon>Kordiimonadaceae</taxon>
        <taxon>Kordiimonas</taxon>
    </lineage>
</organism>
<evidence type="ECO:0000256" key="1">
    <source>
        <dbReference type="SAM" id="Coils"/>
    </source>
</evidence>
<keyword evidence="1" id="KW-0175">Coiled coil</keyword>
<dbReference type="Proteomes" id="UP000630923">
    <property type="component" value="Unassembled WGS sequence"/>
</dbReference>
<dbReference type="RefSeq" id="WP_191250361.1">
    <property type="nucleotide sequence ID" value="NZ_BNCI01000001.1"/>
</dbReference>
<gene>
    <name evidence="4" type="ORF">GCM10017044_09170</name>
</gene>